<gene>
    <name evidence="1" type="ORF">NPIL_440201</name>
</gene>
<dbReference type="Proteomes" id="UP000887013">
    <property type="component" value="Unassembled WGS sequence"/>
</dbReference>
<sequence length="142" mass="16202">MGKESFPLLKGSHQHWSDALSEWMRTPSLYTFSLLPSTRCIFHAWGPLSGTWTNQTPLPRPSPFKSRYSSEPSPSIALTLCKMKDEENIGYVVFNYRRPNLTEFMDFFRANLATVKQLEACLNCTQPFLPREHLDTDGTVAA</sequence>
<evidence type="ECO:0000313" key="1">
    <source>
        <dbReference type="EMBL" id="GFU45025.1"/>
    </source>
</evidence>
<organism evidence="1 2">
    <name type="scientific">Nephila pilipes</name>
    <name type="common">Giant wood spider</name>
    <name type="synonym">Nephila maculata</name>
    <dbReference type="NCBI Taxonomy" id="299642"/>
    <lineage>
        <taxon>Eukaryota</taxon>
        <taxon>Metazoa</taxon>
        <taxon>Ecdysozoa</taxon>
        <taxon>Arthropoda</taxon>
        <taxon>Chelicerata</taxon>
        <taxon>Arachnida</taxon>
        <taxon>Araneae</taxon>
        <taxon>Araneomorphae</taxon>
        <taxon>Entelegynae</taxon>
        <taxon>Araneoidea</taxon>
        <taxon>Nephilidae</taxon>
        <taxon>Nephila</taxon>
    </lineage>
</organism>
<evidence type="ECO:0000313" key="2">
    <source>
        <dbReference type="Proteomes" id="UP000887013"/>
    </source>
</evidence>
<proteinExistence type="predicted"/>
<name>A0A8X6UUI0_NEPPI</name>
<accession>A0A8X6UUI0</accession>
<reference evidence="1" key="1">
    <citation type="submission" date="2020-08" db="EMBL/GenBank/DDBJ databases">
        <title>Multicomponent nature underlies the extraordinary mechanical properties of spider dragline silk.</title>
        <authorList>
            <person name="Kono N."/>
            <person name="Nakamura H."/>
            <person name="Mori M."/>
            <person name="Yoshida Y."/>
            <person name="Ohtoshi R."/>
            <person name="Malay A.D."/>
            <person name="Moran D.A.P."/>
            <person name="Tomita M."/>
            <person name="Numata K."/>
            <person name="Arakawa K."/>
        </authorList>
    </citation>
    <scope>NUCLEOTIDE SEQUENCE</scope>
</reference>
<dbReference type="AlphaFoldDB" id="A0A8X6UUI0"/>
<keyword evidence="2" id="KW-1185">Reference proteome</keyword>
<protein>
    <submittedName>
        <fullName evidence="1">Uncharacterized protein</fullName>
    </submittedName>
</protein>
<dbReference type="EMBL" id="BMAW01036674">
    <property type="protein sequence ID" value="GFU45025.1"/>
    <property type="molecule type" value="Genomic_DNA"/>
</dbReference>
<comment type="caution">
    <text evidence="1">The sequence shown here is derived from an EMBL/GenBank/DDBJ whole genome shotgun (WGS) entry which is preliminary data.</text>
</comment>